<dbReference type="Proteomes" id="UP000011612">
    <property type="component" value="Unassembled WGS sequence"/>
</dbReference>
<sequence length="196" mass="22794">MPINAGWGELLVGAYHRLENECEVVSYNNRSEEPGNQMEADVLGIDNDRESGEQHVYVCEVVTHLKGNLYSGSPKDEQGWWMEYSNTSAYHRSLEKLWKKFLDDHNYVRQTFPHADKYSFEFWAPVVKGAKTTGPLIKGLDRLSEEFEKETDEELELFINEKYNNHISKLRDRAKDDVSNRGIPAYRFLQILENMG</sequence>
<comment type="caution">
    <text evidence="1">The sequence shown here is derived from an EMBL/GenBank/DDBJ whole genome shotgun (WGS) entry which is preliminary data.</text>
</comment>
<dbReference type="EMBL" id="AOLK01000023">
    <property type="protein sequence ID" value="ELZ81763.1"/>
    <property type="molecule type" value="Genomic_DNA"/>
</dbReference>
<organism evidence="1 2">
    <name type="scientific">Haloferax elongans ATCC BAA-1513</name>
    <dbReference type="NCBI Taxonomy" id="1230453"/>
    <lineage>
        <taxon>Archaea</taxon>
        <taxon>Methanobacteriati</taxon>
        <taxon>Methanobacteriota</taxon>
        <taxon>Stenosarchaea group</taxon>
        <taxon>Halobacteria</taxon>
        <taxon>Halobacteriales</taxon>
        <taxon>Haloferacaceae</taxon>
        <taxon>Haloferax</taxon>
    </lineage>
</organism>
<accession>M0HD76</accession>
<reference evidence="1 2" key="1">
    <citation type="journal article" date="2014" name="PLoS Genet.">
        <title>Phylogenetically driven sequencing of extremely halophilic archaea reveals strategies for static and dynamic osmo-response.</title>
        <authorList>
            <person name="Becker E.A."/>
            <person name="Seitzer P.M."/>
            <person name="Tritt A."/>
            <person name="Larsen D."/>
            <person name="Krusor M."/>
            <person name="Yao A.I."/>
            <person name="Wu D."/>
            <person name="Madern D."/>
            <person name="Eisen J.A."/>
            <person name="Darling A.E."/>
            <person name="Facciotti M.T."/>
        </authorList>
    </citation>
    <scope>NUCLEOTIDE SEQUENCE [LARGE SCALE GENOMIC DNA]</scope>
    <source>
        <strain evidence="1 2">ATCC BAA-1513</strain>
    </source>
</reference>
<name>M0HD76_HALEO</name>
<dbReference type="OrthoDB" id="317114at2157"/>
<gene>
    <name evidence="1" type="ORF">C453_17144</name>
</gene>
<dbReference type="AlphaFoldDB" id="M0HD76"/>
<evidence type="ECO:0000313" key="2">
    <source>
        <dbReference type="Proteomes" id="UP000011612"/>
    </source>
</evidence>
<keyword evidence="2" id="KW-1185">Reference proteome</keyword>
<protein>
    <submittedName>
        <fullName evidence="1">Uncharacterized protein</fullName>
    </submittedName>
</protein>
<dbReference type="RefSeq" id="WP_008326425.1">
    <property type="nucleotide sequence ID" value="NZ_AOLK01000023.1"/>
</dbReference>
<evidence type="ECO:0000313" key="1">
    <source>
        <dbReference type="EMBL" id="ELZ81763.1"/>
    </source>
</evidence>
<proteinExistence type="predicted"/>